<organism evidence="1 2">
    <name type="scientific">Pandoraea cepalis</name>
    <dbReference type="NCBI Taxonomy" id="2508294"/>
    <lineage>
        <taxon>Bacteria</taxon>
        <taxon>Pseudomonadati</taxon>
        <taxon>Pseudomonadota</taxon>
        <taxon>Betaproteobacteria</taxon>
        <taxon>Burkholderiales</taxon>
        <taxon>Burkholderiaceae</taxon>
        <taxon>Pandoraea</taxon>
    </lineage>
</organism>
<evidence type="ECO:0000313" key="1">
    <source>
        <dbReference type="EMBL" id="VVE17534.1"/>
    </source>
</evidence>
<dbReference type="EMBL" id="CABPRY010000006">
    <property type="protein sequence ID" value="VVE17534.1"/>
    <property type="molecule type" value="Genomic_DNA"/>
</dbReference>
<name>A0A5E4W1V2_9BURK</name>
<reference evidence="1 2" key="1">
    <citation type="submission" date="2019-08" db="EMBL/GenBank/DDBJ databases">
        <authorList>
            <person name="Peeters C."/>
        </authorList>
    </citation>
    <scope>NUCLEOTIDE SEQUENCE [LARGE SCALE GENOMIC DNA]</scope>
    <source>
        <strain evidence="1 2">LMG 31107</strain>
    </source>
</reference>
<protein>
    <submittedName>
        <fullName evidence="1">Uncharacterized protein</fullName>
    </submittedName>
</protein>
<accession>A0A5E4W1V2</accession>
<proteinExistence type="predicted"/>
<dbReference type="Proteomes" id="UP000396788">
    <property type="component" value="Unassembled WGS sequence"/>
</dbReference>
<sequence length="66" mass="7209">MGGAGRLDADLTAGNYSSTDGLISKALFLRGRPLCQQRHGQMNGFSYEKSRRPIGRDGFCFNAARN</sequence>
<evidence type="ECO:0000313" key="2">
    <source>
        <dbReference type="Proteomes" id="UP000396788"/>
    </source>
</evidence>
<dbReference type="AlphaFoldDB" id="A0A5E4W1V2"/>
<gene>
    <name evidence="1" type="ORF">PCE31107_02974</name>
</gene>